<keyword evidence="3" id="KW-1185">Reference proteome</keyword>
<sequence length="120" mass="13975">MCGINCIIITIQQIYFLLKKKVQSCSEKLNVLKYKLHVILQKLMVNGTSIVRLDRCEFTEMKQSKYNRDCHPELPGSISARSTLHSSLQSDTNKIESGKKKKKIERLEDEYEIFLLFCCK</sequence>
<dbReference type="EMBL" id="JAWNGG020000041">
    <property type="protein sequence ID" value="KAK9306396.1"/>
    <property type="molecule type" value="Genomic_DNA"/>
</dbReference>
<evidence type="ECO:0000313" key="3">
    <source>
        <dbReference type="Proteomes" id="UP001432146"/>
    </source>
</evidence>
<name>A0AAW1A900_9HYME</name>
<gene>
    <name evidence="2" type="ORF">QLX08_002913</name>
</gene>
<proteinExistence type="predicted"/>
<reference evidence="2 3" key="1">
    <citation type="submission" date="2024-05" db="EMBL/GenBank/DDBJ databases">
        <title>The nuclear and mitochondrial genome assemblies of Tetragonisca angustula (Apidae: Meliponini), a tiny yet remarkable pollinator in the Neotropics.</title>
        <authorList>
            <person name="Ferrari R."/>
            <person name="Ricardo P.C."/>
            <person name="Dias F.C."/>
            <person name="Araujo N.S."/>
            <person name="Soares D.O."/>
            <person name="Zhou Q.-S."/>
            <person name="Zhu C.-D."/>
            <person name="Coutinho L."/>
            <person name="Airas M.C."/>
            <person name="Batista T.M."/>
        </authorList>
    </citation>
    <scope>NUCLEOTIDE SEQUENCE [LARGE SCALE GENOMIC DNA]</scope>
    <source>
        <strain evidence="2">ASF017062</strain>
        <tissue evidence="2">Abdomen</tissue>
    </source>
</reference>
<organism evidence="2 3">
    <name type="scientific">Tetragonisca angustula</name>
    <dbReference type="NCBI Taxonomy" id="166442"/>
    <lineage>
        <taxon>Eukaryota</taxon>
        <taxon>Metazoa</taxon>
        <taxon>Ecdysozoa</taxon>
        <taxon>Arthropoda</taxon>
        <taxon>Hexapoda</taxon>
        <taxon>Insecta</taxon>
        <taxon>Pterygota</taxon>
        <taxon>Neoptera</taxon>
        <taxon>Endopterygota</taxon>
        <taxon>Hymenoptera</taxon>
        <taxon>Apocrita</taxon>
        <taxon>Aculeata</taxon>
        <taxon>Apoidea</taxon>
        <taxon>Anthophila</taxon>
        <taxon>Apidae</taxon>
        <taxon>Tetragonisca</taxon>
    </lineage>
</organism>
<accession>A0AAW1A900</accession>
<dbReference type="AlphaFoldDB" id="A0AAW1A900"/>
<feature type="compositionally biased region" description="Polar residues" evidence="1">
    <location>
        <begin position="79"/>
        <end position="92"/>
    </location>
</feature>
<evidence type="ECO:0000313" key="2">
    <source>
        <dbReference type="EMBL" id="KAK9306396.1"/>
    </source>
</evidence>
<dbReference type="Proteomes" id="UP001432146">
    <property type="component" value="Unassembled WGS sequence"/>
</dbReference>
<protein>
    <submittedName>
        <fullName evidence="2">Uncharacterized protein</fullName>
    </submittedName>
</protein>
<comment type="caution">
    <text evidence="2">The sequence shown here is derived from an EMBL/GenBank/DDBJ whole genome shotgun (WGS) entry which is preliminary data.</text>
</comment>
<feature type="region of interest" description="Disordered" evidence="1">
    <location>
        <begin position="69"/>
        <end position="99"/>
    </location>
</feature>
<evidence type="ECO:0000256" key="1">
    <source>
        <dbReference type="SAM" id="MobiDB-lite"/>
    </source>
</evidence>